<comment type="caution">
    <text evidence="2">The sequence shown here is derived from an EMBL/GenBank/DDBJ whole genome shotgun (WGS) entry which is preliminary data.</text>
</comment>
<feature type="domain" description="Transposase IS116/IS110/IS902 C-terminal" evidence="1">
    <location>
        <begin position="84"/>
        <end position="167"/>
    </location>
</feature>
<dbReference type="Proteomes" id="UP000031338">
    <property type="component" value="Unassembled WGS sequence"/>
</dbReference>
<dbReference type="InterPro" id="IPR003346">
    <property type="entry name" value="Transposase_20"/>
</dbReference>
<dbReference type="AlphaFoldDB" id="A0A0B9A7D3"/>
<protein>
    <submittedName>
        <fullName evidence="2">Transposase IS116/IS110/IS902 family protein</fullName>
    </submittedName>
</protein>
<evidence type="ECO:0000313" key="3">
    <source>
        <dbReference type="Proteomes" id="UP000031338"/>
    </source>
</evidence>
<accession>A0A0B9A7D3</accession>
<evidence type="ECO:0000313" key="2">
    <source>
        <dbReference type="EMBL" id="KHS45248.1"/>
    </source>
</evidence>
<evidence type="ECO:0000259" key="1">
    <source>
        <dbReference type="Pfam" id="PF02371"/>
    </source>
</evidence>
<dbReference type="GO" id="GO:0003677">
    <property type="term" value="F:DNA binding"/>
    <property type="evidence" value="ECO:0007669"/>
    <property type="project" value="InterPro"/>
</dbReference>
<dbReference type="PATRIC" id="fig|48936.3.peg.2851"/>
<dbReference type="PANTHER" id="PTHR33055">
    <property type="entry name" value="TRANSPOSASE FOR INSERTION SEQUENCE ELEMENT IS1111A"/>
    <property type="match status" value="1"/>
</dbReference>
<reference evidence="2 3" key="1">
    <citation type="submission" date="2014-10" db="EMBL/GenBank/DDBJ databases">
        <title>Draft genome sequence of Novosphingobium subterraneum DSM 12447.</title>
        <authorList>
            <person name="Gan H.M."/>
            <person name="Gan H.Y."/>
            <person name="Savka M.A."/>
        </authorList>
    </citation>
    <scope>NUCLEOTIDE SEQUENCE [LARGE SCALE GENOMIC DNA]</scope>
    <source>
        <strain evidence="2 3">DSM 12447</strain>
    </source>
</reference>
<dbReference type="STRING" id="48936.NJ75_02837"/>
<dbReference type="Pfam" id="PF02371">
    <property type="entry name" value="Transposase_20"/>
    <property type="match status" value="1"/>
</dbReference>
<proteinExistence type="predicted"/>
<dbReference type="EMBL" id="JRVC01000013">
    <property type="protein sequence ID" value="KHS45248.1"/>
    <property type="molecule type" value="Genomic_DNA"/>
</dbReference>
<dbReference type="GO" id="GO:0004803">
    <property type="term" value="F:transposase activity"/>
    <property type="evidence" value="ECO:0007669"/>
    <property type="project" value="InterPro"/>
</dbReference>
<dbReference type="InterPro" id="IPR047650">
    <property type="entry name" value="Transpos_IS110"/>
</dbReference>
<sequence>MTALGQEDFTREAWSLVGRKVSKARLINDIYETACASVALPVDKDSVAIAMFRMVIAQARSLIRQRDEIERTAHALLSENRDYQLLRMIPGIGPINALTILAEAGDLRRFAHHRQFLKFCGLDLATCQSGTFRGRTKLSKYGNARLRRTFWMATQVAIRQRDNSFRDKLGRYVASHGNDPDRRRKAMTALTAKMARVAHAVIKTGAEYRPFDERADTRWKDPSLSCREGATATL</sequence>
<keyword evidence="3" id="KW-1185">Reference proteome</keyword>
<gene>
    <name evidence="2" type="ORF">NJ75_02837</name>
</gene>
<organism evidence="2 3">
    <name type="scientific">Novosphingobium subterraneum</name>
    <dbReference type="NCBI Taxonomy" id="48936"/>
    <lineage>
        <taxon>Bacteria</taxon>
        <taxon>Pseudomonadati</taxon>
        <taxon>Pseudomonadota</taxon>
        <taxon>Alphaproteobacteria</taxon>
        <taxon>Sphingomonadales</taxon>
        <taxon>Sphingomonadaceae</taxon>
        <taxon>Novosphingobium</taxon>
    </lineage>
</organism>
<name>A0A0B9A7D3_9SPHN</name>
<dbReference type="GO" id="GO:0006313">
    <property type="term" value="P:DNA transposition"/>
    <property type="evidence" value="ECO:0007669"/>
    <property type="project" value="InterPro"/>
</dbReference>
<dbReference type="PANTHER" id="PTHR33055:SF17">
    <property type="entry name" value="THIRD ORF IN TRANSPOSON ISC1491"/>
    <property type="match status" value="1"/>
</dbReference>